<dbReference type="Pfam" id="PF08021">
    <property type="entry name" value="FAD_binding_9"/>
    <property type="match status" value="1"/>
</dbReference>
<dbReference type="RefSeq" id="WP_160740040.1">
    <property type="nucleotide sequence ID" value="NZ_WTYQ01000005.1"/>
</dbReference>
<dbReference type="OrthoDB" id="9814826at2"/>
<proteinExistence type="predicted"/>
<accession>A0A845AC53</accession>
<dbReference type="InterPro" id="IPR013113">
    <property type="entry name" value="SIP_FAD-bd"/>
</dbReference>
<gene>
    <name evidence="2" type="ORF">GRI39_12350</name>
</gene>
<dbReference type="InterPro" id="IPR039261">
    <property type="entry name" value="FNR_nucleotide-bd"/>
</dbReference>
<dbReference type="Gene3D" id="3.40.50.80">
    <property type="entry name" value="Nucleotide-binding domain of ferredoxin-NADP reductase (FNR) module"/>
    <property type="match status" value="1"/>
</dbReference>
<organism evidence="2 3">
    <name type="scientific">Altericroceibacterium indicum</name>
    <dbReference type="NCBI Taxonomy" id="374177"/>
    <lineage>
        <taxon>Bacteria</taxon>
        <taxon>Pseudomonadati</taxon>
        <taxon>Pseudomonadota</taxon>
        <taxon>Alphaproteobacteria</taxon>
        <taxon>Sphingomonadales</taxon>
        <taxon>Erythrobacteraceae</taxon>
        <taxon>Altericroceibacterium</taxon>
    </lineage>
</organism>
<evidence type="ECO:0000313" key="3">
    <source>
        <dbReference type="Proteomes" id="UP000460561"/>
    </source>
</evidence>
<keyword evidence="3" id="KW-1185">Reference proteome</keyword>
<name>A0A845AC53_9SPHN</name>
<dbReference type="InterPro" id="IPR017927">
    <property type="entry name" value="FAD-bd_FR_type"/>
</dbReference>
<protein>
    <submittedName>
        <fullName evidence="2">Siderophore-interacting protein</fullName>
    </submittedName>
</protein>
<dbReference type="SUPFAM" id="SSF63380">
    <property type="entry name" value="Riboflavin synthase domain-like"/>
    <property type="match status" value="1"/>
</dbReference>
<dbReference type="EMBL" id="WTYQ01000005">
    <property type="protein sequence ID" value="MXP26823.1"/>
    <property type="molecule type" value="Genomic_DNA"/>
</dbReference>
<reference evidence="2 3" key="1">
    <citation type="submission" date="2019-12" db="EMBL/GenBank/DDBJ databases">
        <title>Genomic-based taxomic classification of the family Erythrobacteraceae.</title>
        <authorList>
            <person name="Xu L."/>
        </authorList>
    </citation>
    <scope>NUCLEOTIDE SEQUENCE [LARGE SCALE GENOMIC DNA]</scope>
    <source>
        <strain evidence="2 3">DSM 18604</strain>
    </source>
</reference>
<evidence type="ECO:0000259" key="1">
    <source>
        <dbReference type="PROSITE" id="PS51384"/>
    </source>
</evidence>
<dbReference type="PANTHER" id="PTHR30157:SF0">
    <property type="entry name" value="NADPH-DEPENDENT FERRIC-CHELATE REDUCTASE"/>
    <property type="match status" value="1"/>
</dbReference>
<dbReference type="InterPro" id="IPR017938">
    <property type="entry name" value="Riboflavin_synthase-like_b-brl"/>
</dbReference>
<dbReference type="Gene3D" id="2.40.30.10">
    <property type="entry name" value="Translation factors"/>
    <property type="match status" value="1"/>
</dbReference>
<comment type="caution">
    <text evidence="2">The sequence shown here is derived from an EMBL/GenBank/DDBJ whole genome shotgun (WGS) entry which is preliminary data.</text>
</comment>
<dbReference type="PANTHER" id="PTHR30157">
    <property type="entry name" value="FERRIC REDUCTASE, NADPH-DEPENDENT"/>
    <property type="match status" value="1"/>
</dbReference>
<evidence type="ECO:0000313" key="2">
    <source>
        <dbReference type="EMBL" id="MXP26823.1"/>
    </source>
</evidence>
<dbReference type="Proteomes" id="UP000460561">
    <property type="component" value="Unassembled WGS sequence"/>
</dbReference>
<sequence length="267" mass="28569">MTILPTGAAAKFLGKLHQDAHAADAACMASIMADWDAAGLTIGQTNIGAVVVACEDMGAGFRLLTLESAALKGVRWTAGQKIQIATGSPSVTRTYTPIEWNTKAGRFCILGYAHGDGPGSNWLRTLSTGDECYLFGPCASLDVSDTASPLALFGDETSMGLAYALTYQYPERPVTCQFEVDKVAGCEKVMTQIGLCNATLVRRRSSDAHLDEMEAALTGCVSIATTFVLTGKTSTVQRLRQRLKLWDVPAHRIIAKAYWAPGRTDLV</sequence>
<dbReference type="GO" id="GO:0016491">
    <property type="term" value="F:oxidoreductase activity"/>
    <property type="evidence" value="ECO:0007669"/>
    <property type="project" value="InterPro"/>
</dbReference>
<dbReference type="AlphaFoldDB" id="A0A845AC53"/>
<dbReference type="PROSITE" id="PS51384">
    <property type="entry name" value="FAD_FR"/>
    <property type="match status" value="1"/>
</dbReference>
<feature type="domain" description="FAD-binding FR-type" evidence="1">
    <location>
        <begin position="44"/>
        <end position="144"/>
    </location>
</feature>
<dbReference type="InterPro" id="IPR039374">
    <property type="entry name" value="SIP_fam"/>
</dbReference>